<protein>
    <submittedName>
        <fullName evidence="11">Ecdysone-induced protein 63E (inferred by orthology to a D. melanogaster protein)</fullName>
    </submittedName>
</protein>
<keyword evidence="4 7" id="KW-0547">Nucleotide-binding</keyword>
<feature type="region of interest" description="Disordered" evidence="8">
    <location>
        <begin position="163"/>
        <end position="184"/>
    </location>
</feature>
<evidence type="ECO:0000256" key="3">
    <source>
        <dbReference type="ARBA" id="ARBA00022679"/>
    </source>
</evidence>
<comment type="similarity">
    <text evidence="1">Belongs to the protein kinase superfamily. CMGC Ser/Thr protein kinase family. CDC2/CDKX subfamily.</text>
</comment>
<organism evidence="10 11">
    <name type="scientific">Strongyloides venezuelensis</name>
    <name type="common">Threadworm</name>
    <dbReference type="NCBI Taxonomy" id="75913"/>
    <lineage>
        <taxon>Eukaryota</taxon>
        <taxon>Metazoa</taxon>
        <taxon>Ecdysozoa</taxon>
        <taxon>Nematoda</taxon>
        <taxon>Chromadorea</taxon>
        <taxon>Rhabditida</taxon>
        <taxon>Tylenchina</taxon>
        <taxon>Panagrolaimomorpha</taxon>
        <taxon>Strongyloidoidea</taxon>
        <taxon>Strongyloididae</taxon>
        <taxon>Strongyloides</taxon>
    </lineage>
</organism>
<feature type="compositionally biased region" description="Basic and acidic residues" evidence="8">
    <location>
        <begin position="67"/>
        <end position="82"/>
    </location>
</feature>
<sequence>MANIWNKISSQISNLFSSNDNKNNELRQSRSLTVLNQKNLKIIRNSKSSENLNKINKSFSGKRGKTKVKDDDNESNGKKDSKKISNTISSFIKSKKSNNNNIKNVDDSFTYISANNNLCKDERDNFSNTIKMSSSWYQELMPKSGIYENVFTENMSQSFTPNRIMNYGSDNNKPSRSKSSSTVYRDLSTKQLILNDDIINGNTKCRTPLRYVGSKNGSRSDLYGRKISLHDAYTVPLNHIYTKLEKLGEGSYATVYKSYDRINKRIVALKEIQLQKMEGLPFTAIREASLLRDLHHSNIVHLYQIIHHSDHLILAFEYMYTDLSKYMEFFKRGLERDLIRLFLFQLLRGLSYCHERKILHRDLKPQNLLISESGELKLADFGLARAKSVPSRTYSNEVVTLWYRPPDVLLGSTQYSCSLDMWGVGCIFGEMTMGRPLFPGTSGNIDQLEKIFKIRGTLTIDLWPNVKNLPLYDTYISNHDTNYEKPWQYVSREFEKLHDGIDLLNGFLNLNPEKRKSAADAMKHSFFTKNFPNSIHYLPPNVSIFTVLGRNPLESDIIKSRMKDDKKIDCYGSIRV</sequence>
<keyword evidence="3" id="KW-0808">Transferase</keyword>
<feature type="binding site" evidence="7">
    <location>
        <position position="270"/>
    </location>
    <ligand>
        <name>ATP</name>
        <dbReference type="ChEBI" id="CHEBI:30616"/>
    </ligand>
</feature>
<dbReference type="InterPro" id="IPR008271">
    <property type="entry name" value="Ser/Thr_kinase_AS"/>
</dbReference>
<dbReference type="InterPro" id="IPR017441">
    <property type="entry name" value="Protein_kinase_ATP_BS"/>
</dbReference>
<dbReference type="GO" id="GO:0005829">
    <property type="term" value="C:cytosol"/>
    <property type="evidence" value="ECO:0007669"/>
    <property type="project" value="TreeGrafter"/>
</dbReference>
<evidence type="ECO:0000259" key="9">
    <source>
        <dbReference type="PROSITE" id="PS50011"/>
    </source>
</evidence>
<keyword evidence="2" id="KW-0723">Serine/threonine-protein kinase</keyword>
<dbReference type="FunFam" id="1.10.510.10:FF:000611">
    <property type="entry name" value="CMGC family protein kinase"/>
    <property type="match status" value="1"/>
</dbReference>
<dbReference type="PANTHER" id="PTHR24056">
    <property type="entry name" value="CELL DIVISION PROTEIN KINASE"/>
    <property type="match status" value="1"/>
</dbReference>
<dbReference type="Gene3D" id="1.10.510.10">
    <property type="entry name" value="Transferase(Phosphotransferase) domain 1"/>
    <property type="match status" value="1"/>
</dbReference>
<dbReference type="Pfam" id="PF00069">
    <property type="entry name" value="Pkinase"/>
    <property type="match status" value="1"/>
</dbReference>
<name>A0A0K0G034_STRVS</name>
<feature type="region of interest" description="Disordered" evidence="8">
    <location>
        <begin position="53"/>
        <end position="82"/>
    </location>
</feature>
<dbReference type="STRING" id="75913.A0A0K0G034"/>
<dbReference type="Proteomes" id="UP000035680">
    <property type="component" value="Unassembled WGS sequence"/>
</dbReference>
<reference evidence="11" key="2">
    <citation type="submission" date="2015-08" db="UniProtKB">
        <authorList>
            <consortium name="WormBaseParasite"/>
        </authorList>
    </citation>
    <scope>IDENTIFICATION</scope>
</reference>
<dbReference type="PANTHER" id="PTHR24056:SF189">
    <property type="entry name" value="PROTEIN KINASE DOMAIN-CONTAINING PROTEIN"/>
    <property type="match status" value="1"/>
</dbReference>
<evidence type="ECO:0000256" key="5">
    <source>
        <dbReference type="ARBA" id="ARBA00022777"/>
    </source>
</evidence>
<evidence type="ECO:0000313" key="10">
    <source>
        <dbReference type="Proteomes" id="UP000035680"/>
    </source>
</evidence>
<evidence type="ECO:0000256" key="1">
    <source>
        <dbReference type="ARBA" id="ARBA00006485"/>
    </source>
</evidence>
<dbReference type="SUPFAM" id="SSF56112">
    <property type="entry name" value="Protein kinase-like (PK-like)"/>
    <property type="match status" value="1"/>
</dbReference>
<evidence type="ECO:0000256" key="4">
    <source>
        <dbReference type="ARBA" id="ARBA00022741"/>
    </source>
</evidence>
<dbReference type="GO" id="GO:0005524">
    <property type="term" value="F:ATP binding"/>
    <property type="evidence" value="ECO:0007669"/>
    <property type="project" value="UniProtKB-UniRule"/>
</dbReference>
<dbReference type="InterPro" id="IPR011009">
    <property type="entry name" value="Kinase-like_dom_sf"/>
</dbReference>
<accession>A0A0K0G034</accession>
<dbReference type="GO" id="GO:0030332">
    <property type="term" value="F:cyclin binding"/>
    <property type="evidence" value="ECO:0007669"/>
    <property type="project" value="TreeGrafter"/>
</dbReference>
<evidence type="ECO:0000313" key="11">
    <source>
        <dbReference type="WBParaSite" id="SVE_1806600.1"/>
    </source>
</evidence>
<dbReference type="PROSITE" id="PS00108">
    <property type="entry name" value="PROTEIN_KINASE_ST"/>
    <property type="match status" value="1"/>
</dbReference>
<dbReference type="WBParaSite" id="SVE_1806600.1">
    <property type="protein sequence ID" value="SVE_1806600.1"/>
    <property type="gene ID" value="SVE_1806600"/>
</dbReference>
<evidence type="ECO:0000256" key="2">
    <source>
        <dbReference type="ARBA" id="ARBA00022527"/>
    </source>
</evidence>
<keyword evidence="5" id="KW-0418">Kinase</keyword>
<keyword evidence="10" id="KW-1185">Reference proteome</keyword>
<proteinExistence type="inferred from homology"/>
<dbReference type="PROSITE" id="PS00107">
    <property type="entry name" value="PROTEIN_KINASE_ATP"/>
    <property type="match status" value="1"/>
</dbReference>
<dbReference type="GO" id="GO:0004693">
    <property type="term" value="F:cyclin-dependent protein serine/threonine kinase activity"/>
    <property type="evidence" value="ECO:0007669"/>
    <property type="project" value="TreeGrafter"/>
</dbReference>
<evidence type="ECO:0000256" key="8">
    <source>
        <dbReference type="SAM" id="MobiDB-lite"/>
    </source>
</evidence>
<dbReference type="GO" id="GO:0005634">
    <property type="term" value="C:nucleus"/>
    <property type="evidence" value="ECO:0007669"/>
    <property type="project" value="TreeGrafter"/>
</dbReference>
<dbReference type="InterPro" id="IPR050108">
    <property type="entry name" value="CDK"/>
</dbReference>
<dbReference type="PROSITE" id="PS50011">
    <property type="entry name" value="PROTEIN_KINASE_DOM"/>
    <property type="match status" value="1"/>
</dbReference>
<keyword evidence="6 7" id="KW-0067">ATP-binding</keyword>
<dbReference type="SMART" id="SM00220">
    <property type="entry name" value="S_TKc"/>
    <property type="match status" value="1"/>
</dbReference>
<dbReference type="Gene3D" id="3.30.200.20">
    <property type="entry name" value="Phosphorylase Kinase, domain 1"/>
    <property type="match status" value="1"/>
</dbReference>
<dbReference type="InterPro" id="IPR000719">
    <property type="entry name" value="Prot_kinase_dom"/>
</dbReference>
<reference evidence="10" key="1">
    <citation type="submission" date="2014-07" db="EMBL/GenBank/DDBJ databases">
        <authorList>
            <person name="Martin A.A"/>
            <person name="De Silva N."/>
        </authorList>
    </citation>
    <scope>NUCLEOTIDE SEQUENCE</scope>
</reference>
<feature type="domain" description="Protein kinase" evidence="9">
    <location>
        <begin position="241"/>
        <end position="527"/>
    </location>
</feature>
<dbReference type="AlphaFoldDB" id="A0A0K0G034"/>
<evidence type="ECO:0000256" key="7">
    <source>
        <dbReference type="PROSITE-ProRule" id="PRU10141"/>
    </source>
</evidence>
<evidence type="ECO:0000256" key="6">
    <source>
        <dbReference type="ARBA" id="ARBA00022840"/>
    </source>
</evidence>
<feature type="compositionally biased region" description="Polar residues" evidence="8">
    <location>
        <begin position="163"/>
        <end position="183"/>
    </location>
</feature>